<dbReference type="EMBL" id="MN739344">
    <property type="protein sequence ID" value="QHS99464.1"/>
    <property type="molecule type" value="Genomic_DNA"/>
</dbReference>
<organism evidence="2">
    <name type="scientific">viral metagenome</name>
    <dbReference type="NCBI Taxonomy" id="1070528"/>
    <lineage>
        <taxon>unclassified sequences</taxon>
        <taxon>metagenomes</taxon>
        <taxon>organismal metagenomes</taxon>
    </lineage>
</organism>
<sequence>MEKFKNKYSAEILDDNTGEYYDKPVDCGGFPTRHAIKRAKEINVSKKDMILGRPCANNIEIDDKIITVLGSLLKPGQRTMICKNCKDNYISTYKGKNPLCKKCKPIILIERECNTCNIKYKTKFKGVNPNCRSCIKKNKMKKIDKEINKDIQNTCKHKWDKCPVGEKGKYKYFKCKICGKINEVRSSTLPLPSDKKHKNKNKNKLISF</sequence>
<name>A0A6C0C6R8_9ZZZZ</name>
<proteinExistence type="predicted"/>
<dbReference type="AlphaFoldDB" id="A0A6C0C6R8"/>
<evidence type="ECO:0000313" key="2">
    <source>
        <dbReference type="EMBL" id="QHS99464.1"/>
    </source>
</evidence>
<feature type="region of interest" description="Disordered" evidence="1">
    <location>
        <begin position="189"/>
        <end position="208"/>
    </location>
</feature>
<evidence type="ECO:0000256" key="1">
    <source>
        <dbReference type="SAM" id="MobiDB-lite"/>
    </source>
</evidence>
<feature type="compositionally biased region" description="Basic residues" evidence="1">
    <location>
        <begin position="195"/>
        <end position="208"/>
    </location>
</feature>
<reference evidence="2" key="1">
    <citation type="journal article" date="2020" name="Nature">
        <title>Giant virus diversity and host interactions through global metagenomics.</title>
        <authorList>
            <person name="Schulz F."/>
            <person name="Roux S."/>
            <person name="Paez-Espino D."/>
            <person name="Jungbluth S."/>
            <person name="Walsh D.A."/>
            <person name="Denef V.J."/>
            <person name="McMahon K.D."/>
            <person name="Konstantinidis K.T."/>
            <person name="Eloe-Fadrosh E.A."/>
            <person name="Kyrpides N.C."/>
            <person name="Woyke T."/>
        </authorList>
    </citation>
    <scope>NUCLEOTIDE SEQUENCE</scope>
    <source>
        <strain evidence="2">GVMAG-M-3300020187-37</strain>
    </source>
</reference>
<accession>A0A6C0C6R8</accession>
<protein>
    <submittedName>
        <fullName evidence="2">Uncharacterized protein</fullName>
    </submittedName>
</protein>